<evidence type="ECO:0000256" key="2">
    <source>
        <dbReference type="ARBA" id="ARBA00009142"/>
    </source>
</evidence>
<protein>
    <recommendedName>
        <fullName evidence="9">Sulfite exporter TauE/SafE family protein</fullName>
    </recommendedName>
</protein>
<comment type="similarity">
    <text evidence="2">Belongs to the 4-toluene sulfonate uptake permease (TSUP) (TC 2.A.102) family.</text>
</comment>
<proteinExistence type="inferred from homology"/>
<dbReference type="GO" id="GO:0031464">
    <property type="term" value="C:Cul4A-RING E3 ubiquitin ligase complex"/>
    <property type="evidence" value="ECO:0007669"/>
    <property type="project" value="TreeGrafter"/>
</dbReference>
<dbReference type="GO" id="GO:0016567">
    <property type="term" value="P:protein ubiquitination"/>
    <property type="evidence" value="ECO:0007669"/>
    <property type="project" value="TreeGrafter"/>
</dbReference>
<dbReference type="PANTHER" id="PTHR14255">
    <property type="entry name" value="CEREBLON"/>
    <property type="match status" value="1"/>
</dbReference>
<feature type="transmembrane region" description="Helical" evidence="6">
    <location>
        <begin position="147"/>
        <end position="169"/>
    </location>
</feature>
<evidence type="ECO:0000313" key="7">
    <source>
        <dbReference type="EMBL" id="KAG5614034.1"/>
    </source>
</evidence>
<evidence type="ECO:0000313" key="8">
    <source>
        <dbReference type="Proteomes" id="UP000824120"/>
    </source>
</evidence>
<feature type="transmembrane region" description="Helical" evidence="6">
    <location>
        <begin position="6"/>
        <end position="26"/>
    </location>
</feature>
<feature type="transmembrane region" description="Helical" evidence="6">
    <location>
        <begin position="315"/>
        <end position="336"/>
    </location>
</feature>
<keyword evidence="4 6" id="KW-1133">Transmembrane helix</keyword>
<evidence type="ECO:0000256" key="6">
    <source>
        <dbReference type="SAM" id="Phobius"/>
    </source>
</evidence>
<name>A0A9J5ZPM9_SOLCO</name>
<dbReference type="OrthoDB" id="434519at2759"/>
<dbReference type="AlphaFoldDB" id="A0A9J5ZPM9"/>
<gene>
    <name evidence="7" type="ORF">H5410_013858</name>
</gene>
<feature type="transmembrane region" description="Helical" evidence="6">
    <location>
        <begin position="113"/>
        <end position="135"/>
    </location>
</feature>
<keyword evidence="3 6" id="KW-0812">Transmembrane</keyword>
<dbReference type="PROSITE" id="PS51257">
    <property type="entry name" value="PROKAR_LIPOPROTEIN"/>
    <property type="match status" value="1"/>
</dbReference>
<keyword evidence="8" id="KW-1185">Reference proteome</keyword>
<dbReference type="EMBL" id="JACXVP010000003">
    <property type="protein sequence ID" value="KAG5614034.1"/>
    <property type="molecule type" value="Genomic_DNA"/>
</dbReference>
<feature type="transmembrane region" description="Helical" evidence="6">
    <location>
        <begin position="403"/>
        <end position="424"/>
    </location>
</feature>
<dbReference type="Pfam" id="PF01925">
    <property type="entry name" value="TauE"/>
    <property type="match status" value="1"/>
</dbReference>
<accession>A0A9J5ZPM9</accession>
<evidence type="ECO:0000256" key="4">
    <source>
        <dbReference type="ARBA" id="ARBA00022989"/>
    </source>
</evidence>
<dbReference type="GO" id="GO:0016020">
    <property type="term" value="C:membrane"/>
    <property type="evidence" value="ECO:0007669"/>
    <property type="project" value="UniProtKB-SubCell"/>
</dbReference>
<comment type="subcellular location">
    <subcellularLocation>
        <location evidence="1">Membrane</location>
        <topology evidence="1">Multi-pass membrane protein</topology>
    </subcellularLocation>
</comment>
<comment type="caution">
    <text evidence="7">The sequence shown here is derived from an EMBL/GenBank/DDBJ whole genome shotgun (WGS) entry which is preliminary data.</text>
</comment>
<feature type="transmembrane region" description="Helical" evidence="6">
    <location>
        <begin position="71"/>
        <end position="101"/>
    </location>
</feature>
<dbReference type="Proteomes" id="UP000824120">
    <property type="component" value="Chromosome 3"/>
</dbReference>
<evidence type="ECO:0008006" key="9">
    <source>
        <dbReference type="Google" id="ProtNLM"/>
    </source>
</evidence>
<dbReference type="InterPro" id="IPR002781">
    <property type="entry name" value="TM_pro_TauE-like"/>
</dbReference>
<evidence type="ECO:0000256" key="3">
    <source>
        <dbReference type="ARBA" id="ARBA00022692"/>
    </source>
</evidence>
<dbReference type="PANTHER" id="PTHR14255:SF3">
    <property type="entry name" value="SULFITE EXPORTER TAUE_SAFE FAMILY PROTEIN 5-RELATED"/>
    <property type="match status" value="1"/>
</dbReference>
<reference evidence="7 8" key="1">
    <citation type="submission" date="2020-09" db="EMBL/GenBank/DDBJ databases">
        <title>De no assembly of potato wild relative species, Solanum commersonii.</title>
        <authorList>
            <person name="Cho K."/>
        </authorList>
    </citation>
    <scope>NUCLEOTIDE SEQUENCE [LARGE SCALE GENOMIC DNA]</scope>
    <source>
        <strain evidence="7">LZ3.2</strain>
        <tissue evidence="7">Leaf</tissue>
    </source>
</reference>
<organism evidence="7 8">
    <name type="scientific">Solanum commersonii</name>
    <name type="common">Commerson's wild potato</name>
    <name type="synonym">Commerson's nightshade</name>
    <dbReference type="NCBI Taxonomy" id="4109"/>
    <lineage>
        <taxon>Eukaryota</taxon>
        <taxon>Viridiplantae</taxon>
        <taxon>Streptophyta</taxon>
        <taxon>Embryophyta</taxon>
        <taxon>Tracheophyta</taxon>
        <taxon>Spermatophyta</taxon>
        <taxon>Magnoliopsida</taxon>
        <taxon>eudicotyledons</taxon>
        <taxon>Gunneridae</taxon>
        <taxon>Pentapetalae</taxon>
        <taxon>asterids</taxon>
        <taxon>lamiids</taxon>
        <taxon>Solanales</taxon>
        <taxon>Solanaceae</taxon>
        <taxon>Solanoideae</taxon>
        <taxon>Solaneae</taxon>
        <taxon>Solanum</taxon>
    </lineage>
</organism>
<feature type="transmembrane region" description="Helical" evidence="6">
    <location>
        <begin position="231"/>
        <end position="249"/>
    </location>
</feature>
<sequence length="476" mass="52878">MNIHKTYLQCLFFLIIILTACGFSLAKQTNPTSKNLNFGKFLNSIYEWRIQQQKNFGDSNNNNLKIGTPTVLAGIFCFIAASISSAGGIGGGGLYVPILIIVAGVDLKTASSFSAFMVTGSSIANVVCSMFLPSAKHGGKILVDFDIALLSQPCILLGVSIGVVCNLVFPEWLITILFAIFLAWCTFKTFRSGIYYWKIESEEVMRRKENFEEIEGPLLEKEEKGIKNIPWMKMAVLIMIWFTFLFLYLLRGNRHGQGIIHMKACGVVYWIISSVQFPVAIIFTSWILYKRENHQNLPKQEITCETKNNGPSRMFIFPLMALLAGVLGGVFGIGGGMLISPLLIQVGITPEVILYYSSIFVNSFNFRISIYFILNYTATCSFMVFFSSTMSAVQYLFLGMEHVNTALIFAIVCLIASLIGLVVVQRAIEHHGRASLIVFSVGIVMALSTVLLTSFGAVDVWRDYTSGKYMGFKPPC</sequence>
<evidence type="ECO:0000256" key="5">
    <source>
        <dbReference type="ARBA" id="ARBA00023136"/>
    </source>
</evidence>
<feature type="transmembrane region" description="Helical" evidence="6">
    <location>
        <begin position="373"/>
        <end position="397"/>
    </location>
</feature>
<feature type="transmembrane region" description="Helical" evidence="6">
    <location>
        <begin position="436"/>
        <end position="458"/>
    </location>
</feature>
<feature type="transmembrane region" description="Helical" evidence="6">
    <location>
        <begin position="342"/>
        <end position="361"/>
    </location>
</feature>
<feature type="transmembrane region" description="Helical" evidence="6">
    <location>
        <begin position="269"/>
        <end position="289"/>
    </location>
</feature>
<evidence type="ECO:0000256" key="1">
    <source>
        <dbReference type="ARBA" id="ARBA00004141"/>
    </source>
</evidence>
<keyword evidence="5 6" id="KW-0472">Membrane</keyword>